<organism evidence="10 11">
    <name type="scientific">Streptomyces triticirhizae</name>
    <dbReference type="NCBI Taxonomy" id="2483353"/>
    <lineage>
        <taxon>Bacteria</taxon>
        <taxon>Bacillati</taxon>
        <taxon>Actinomycetota</taxon>
        <taxon>Actinomycetes</taxon>
        <taxon>Kitasatosporales</taxon>
        <taxon>Streptomycetaceae</taxon>
        <taxon>Streptomyces</taxon>
    </lineage>
</organism>
<dbReference type="InterPro" id="IPR025857">
    <property type="entry name" value="MacB_PCD"/>
</dbReference>
<protein>
    <submittedName>
        <fullName evidence="10">FtsX-like permease family protein</fullName>
    </submittedName>
</protein>
<feature type="transmembrane region" description="Helical" evidence="7">
    <location>
        <begin position="724"/>
        <end position="749"/>
    </location>
</feature>
<evidence type="ECO:0000256" key="5">
    <source>
        <dbReference type="ARBA" id="ARBA00023136"/>
    </source>
</evidence>
<keyword evidence="3 7" id="KW-0812">Transmembrane</keyword>
<feature type="transmembrane region" description="Helical" evidence="7">
    <location>
        <begin position="495"/>
        <end position="517"/>
    </location>
</feature>
<dbReference type="RefSeq" id="WP_122399685.1">
    <property type="nucleotide sequence ID" value="NZ_RFFJ01000251.1"/>
</dbReference>
<feature type="transmembrane region" description="Helical" evidence="7">
    <location>
        <begin position="816"/>
        <end position="837"/>
    </location>
</feature>
<evidence type="ECO:0000256" key="4">
    <source>
        <dbReference type="ARBA" id="ARBA00022989"/>
    </source>
</evidence>
<dbReference type="EMBL" id="RFFJ01000251">
    <property type="protein sequence ID" value="RMI29990.1"/>
    <property type="molecule type" value="Genomic_DNA"/>
</dbReference>
<evidence type="ECO:0000256" key="7">
    <source>
        <dbReference type="SAM" id="Phobius"/>
    </source>
</evidence>
<comment type="subcellular location">
    <subcellularLocation>
        <location evidence="1">Cell membrane</location>
        <topology evidence="1">Multi-pass membrane protein</topology>
    </subcellularLocation>
</comment>
<keyword evidence="2" id="KW-1003">Cell membrane</keyword>
<feature type="transmembrane region" description="Helical" evidence="7">
    <location>
        <begin position="410"/>
        <end position="429"/>
    </location>
</feature>
<feature type="transmembrane region" description="Helical" evidence="7">
    <location>
        <begin position="774"/>
        <end position="796"/>
    </location>
</feature>
<evidence type="ECO:0000259" key="9">
    <source>
        <dbReference type="Pfam" id="PF12704"/>
    </source>
</evidence>
<comment type="similarity">
    <text evidence="6">Belongs to the ABC-4 integral membrane protein family.</text>
</comment>
<evidence type="ECO:0000259" key="8">
    <source>
        <dbReference type="Pfam" id="PF02687"/>
    </source>
</evidence>
<sequence>MTVLRTSLRSFYAHKARMVLSGVAIVLSVAFVCGTLVFSDTLNTTFERFFGATTSDVTVQAEEEKHAQDTGVPESFSADVVERVAAVDGVAEAFGAVESTGLTVVDAENESLEWDGGGPTTGGDWGPVSQRLMELVEGREPAAGDEVVVDADTAENAGVAVGDALTAVTASGSHPVTVVGIAEFQGSNPGVAYVFFEETAARTTLLGAADRVSSVAVDAVDGVGDAELKARIADELGGGFEVQTREESRKEAMEEVGFLDVLRYAMLGFAGIAVLVGIFLIVNTFSMLVAQRTREIGLMRAIGSSRRQVNRSVLIEALLLGVVCSALGVGVGIGLAMLLLRGMESLGMNLADASLTVTATTPVAGMAVGVLATVVAAWLPARRAGRVSPMAALRDAGTPGDARAGRIRTAVGLVLTGAGAAALLLAAMADDGSDGGAFLGLGLLGTLVGMVVAAPLLASLAMRVVNGLVLRAFGPVGRLAGRNALRNPRRTGATASALMIGLALVSGLAVVGSSVVASASDQLDRTVGADFIVDSMGQPIVDEAARLVRETPGLVHVTEYTSVWATVTTPDGTSGDEELVAASPTYAEDLRSETVEGELVEAFGPGSMSVPESFARDHGLSVGDAVRLDFVGGGSTEVTLAAVTSEDTVIDQGALYLGIDTARESLGEEMPLNVAMFARAEDGQEEAAYAALKERLDQFPQYEVANQADYKQRMEEEIGGLLNLIYALLALAVLVAFLGVVNTLALSVIERTREIGMMRAIGLSRLQLRRMVRLESVVIALLGALLGLGLGMAWGLTAQRLLELGGFRVLEIPWPTLGTVFVGSAVAGLLAALLPAFRAGRMNVLRAIATE</sequence>
<gene>
    <name evidence="10" type="ORF">EBN88_27100</name>
</gene>
<dbReference type="InterPro" id="IPR003838">
    <property type="entry name" value="ABC3_permease_C"/>
</dbReference>
<proteinExistence type="inferred from homology"/>
<dbReference type="PANTHER" id="PTHR30572">
    <property type="entry name" value="MEMBRANE COMPONENT OF TRANSPORTER-RELATED"/>
    <property type="match status" value="1"/>
</dbReference>
<dbReference type="PANTHER" id="PTHR30572:SF4">
    <property type="entry name" value="ABC TRANSPORTER PERMEASE YTRF"/>
    <property type="match status" value="1"/>
</dbReference>
<dbReference type="Proteomes" id="UP000278673">
    <property type="component" value="Unassembled WGS sequence"/>
</dbReference>
<name>A0A3M2KZV8_9ACTN</name>
<evidence type="ECO:0000313" key="10">
    <source>
        <dbReference type="EMBL" id="RMI29990.1"/>
    </source>
</evidence>
<evidence type="ECO:0000256" key="6">
    <source>
        <dbReference type="ARBA" id="ARBA00038076"/>
    </source>
</evidence>
<dbReference type="GO" id="GO:0022857">
    <property type="term" value="F:transmembrane transporter activity"/>
    <property type="evidence" value="ECO:0007669"/>
    <property type="project" value="TreeGrafter"/>
</dbReference>
<feature type="transmembrane region" description="Helical" evidence="7">
    <location>
        <begin position="359"/>
        <end position="381"/>
    </location>
</feature>
<keyword evidence="5 7" id="KW-0472">Membrane</keyword>
<reference evidence="10 11" key="1">
    <citation type="submission" date="2018-10" db="EMBL/GenBank/DDBJ databases">
        <title>Isolation, diversity and antifungal activity of actinobacteria from wheat.</title>
        <authorList>
            <person name="Han C."/>
        </authorList>
    </citation>
    <scope>NUCLEOTIDE SEQUENCE [LARGE SCALE GENOMIC DNA]</scope>
    <source>
        <strain evidence="10 11">NEAU-YY642</strain>
    </source>
</reference>
<evidence type="ECO:0000256" key="1">
    <source>
        <dbReference type="ARBA" id="ARBA00004651"/>
    </source>
</evidence>
<feature type="domain" description="ABC3 transporter permease C-terminal" evidence="8">
    <location>
        <begin position="269"/>
        <end position="389"/>
    </location>
</feature>
<feature type="domain" description="MacB-like periplasmic core" evidence="9">
    <location>
        <begin position="23"/>
        <end position="233"/>
    </location>
</feature>
<feature type="transmembrane region" description="Helical" evidence="7">
    <location>
        <begin position="435"/>
        <end position="461"/>
    </location>
</feature>
<evidence type="ECO:0000256" key="3">
    <source>
        <dbReference type="ARBA" id="ARBA00022692"/>
    </source>
</evidence>
<keyword evidence="4 7" id="KW-1133">Transmembrane helix</keyword>
<dbReference type="Pfam" id="PF02687">
    <property type="entry name" value="FtsX"/>
    <property type="match status" value="2"/>
</dbReference>
<feature type="transmembrane region" description="Helical" evidence="7">
    <location>
        <begin position="313"/>
        <end position="339"/>
    </location>
</feature>
<comment type="caution">
    <text evidence="10">The sequence shown here is derived from an EMBL/GenBank/DDBJ whole genome shotgun (WGS) entry which is preliminary data.</text>
</comment>
<evidence type="ECO:0000313" key="11">
    <source>
        <dbReference type="Proteomes" id="UP000278673"/>
    </source>
</evidence>
<accession>A0A3M2KZV8</accession>
<feature type="domain" description="ABC3 transporter permease C-terminal" evidence="8">
    <location>
        <begin position="727"/>
        <end position="843"/>
    </location>
</feature>
<evidence type="ECO:0000256" key="2">
    <source>
        <dbReference type="ARBA" id="ARBA00022475"/>
    </source>
</evidence>
<dbReference type="InterPro" id="IPR050250">
    <property type="entry name" value="Macrolide_Exporter_MacB"/>
</dbReference>
<feature type="domain" description="MacB-like periplasmic core" evidence="9">
    <location>
        <begin position="491"/>
        <end position="693"/>
    </location>
</feature>
<feature type="transmembrane region" description="Helical" evidence="7">
    <location>
        <begin position="264"/>
        <end position="290"/>
    </location>
</feature>
<dbReference type="AlphaFoldDB" id="A0A3M2KZV8"/>
<dbReference type="GO" id="GO:0005886">
    <property type="term" value="C:plasma membrane"/>
    <property type="evidence" value="ECO:0007669"/>
    <property type="project" value="UniProtKB-SubCell"/>
</dbReference>
<keyword evidence="11" id="KW-1185">Reference proteome</keyword>
<dbReference type="Pfam" id="PF12704">
    <property type="entry name" value="MacB_PCD"/>
    <property type="match status" value="2"/>
</dbReference>